<dbReference type="OrthoDB" id="26525at2759"/>
<evidence type="ECO:0000256" key="1">
    <source>
        <dbReference type="ARBA" id="ARBA00004245"/>
    </source>
</evidence>
<keyword evidence="5" id="KW-0479">Metal-binding</keyword>
<dbReference type="InterPro" id="IPR002048">
    <property type="entry name" value="EF_hand_dom"/>
</dbReference>
<gene>
    <name evidence="12" type="ORF">PPERSA_10632</name>
</gene>
<dbReference type="EMBL" id="LDAU01000194">
    <property type="protein sequence ID" value="KRX00133.1"/>
    <property type="molecule type" value="Genomic_DNA"/>
</dbReference>
<evidence type="ECO:0000256" key="2">
    <source>
        <dbReference type="ARBA" id="ARBA00005253"/>
    </source>
</evidence>
<dbReference type="PANTHER" id="PTHR23048:SF0">
    <property type="entry name" value="CALMODULIN LIKE 3"/>
    <property type="match status" value="1"/>
</dbReference>
<evidence type="ECO:0000259" key="11">
    <source>
        <dbReference type="PROSITE" id="PS50222"/>
    </source>
</evidence>
<reference evidence="12 13" key="1">
    <citation type="journal article" date="2015" name="Sci. Rep.">
        <title>Genome of the facultative scuticociliatosis pathogen Pseudocohnilembus persalinus provides insight into its virulence through horizontal gene transfer.</title>
        <authorList>
            <person name="Xiong J."/>
            <person name="Wang G."/>
            <person name="Cheng J."/>
            <person name="Tian M."/>
            <person name="Pan X."/>
            <person name="Warren A."/>
            <person name="Jiang C."/>
            <person name="Yuan D."/>
            <person name="Miao W."/>
        </authorList>
    </citation>
    <scope>NUCLEOTIDE SEQUENCE [LARGE SCALE GENOMIC DNA]</scope>
    <source>
        <strain evidence="12">36N120E</strain>
    </source>
</reference>
<evidence type="ECO:0000256" key="7">
    <source>
        <dbReference type="ARBA" id="ARBA00022837"/>
    </source>
</evidence>
<comment type="caution">
    <text evidence="12">The sequence shown here is derived from an EMBL/GenBank/DDBJ whole genome shotgun (WGS) entry which is preliminary data.</text>
</comment>
<dbReference type="InterPro" id="IPR011992">
    <property type="entry name" value="EF-hand-dom_pair"/>
</dbReference>
<dbReference type="PROSITE" id="PS50222">
    <property type="entry name" value="EF_HAND_2"/>
    <property type="match status" value="3"/>
</dbReference>
<feature type="domain" description="EF-hand" evidence="11">
    <location>
        <begin position="25"/>
        <end position="60"/>
    </location>
</feature>
<keyword evidence="7" id="KW-0106">Calcium</keyword>
<keyword evidence="8" id="KW-0007">Acetylation</keyword>
<keyword evidence="13" id="KW-1185">Reference proteome</keyword>
<dbReference type="PROSITE" id="PS00018">
    <property type="entry name" value="EF_HAND_1"/>
    <property type="match status" value="1"/>
</dbReference>
<dbReference type="Pfam" id="PF00036">
    <property type="entry name" value="EF-hand_1"/>
    <property type="match status" value="1"/>
</dbReference>
<dbReference type="OMA" id="QMITQVD"/>
<evidence type="ECO:0000256" key="8">
    <source>
        <dbReference type="ARBA" id="ARBA00022990"/>
    </source>
</evidence>
<evidence type="ECO:0000256" key="10">
    <source>
        <dbReference type="ARBA" id="ARBA00025692"/>
    </source>
</evidence>
<evidence type="ECO:0000313" key="13">
    <source>
        <dbReference type="Proteomes" id="UP000054937"/>
    </source>
</evidence>
<evidence type="ECO:0000256" key="4">
    <source>
        <dbReference type="ARBA" id="ARBA00022490"/>
    </source>
</evidence>
<comment type="similarity">
    <text evidence="2">Belongs to the centrin family.</text>
</comment>
<evidence type="ECO:0000256" key="3">
    <source>
        <dbReference type="ARBA" id="ARBA00020786"/>
    </source>
</evidence>
<dbReference type="InterPro" id="IPR018247">
    <property type="entry name" value="EF_Hand_1_Ca_BS"/>
</dbReference>
<evidence type="ECO:0000313" key="12">
    <source>
        <dbReference type="EMBL" id="KRX00133.1"/>
    </source>
</evidence>
<comment type="function">
    <text evidence="10">Plays a fundamental role in microtubule organizing center structure and function. Component of the infraciliary lattice (ICL) and the ciliary basal bodies.</text>
</comment>
<evidence type="ECO:0000256" key="6">
    <source>
        <dbReference type="ARBA" id="ARBA00022737"/>
    </source>
</evidence>
<keyword evidence="4" id="KW-0963">Cytoplasm</keyword>
<dbReference type="SMART" id="SM00054">
    <property type="entry name" value="EFh"/>
    <property type="match status" value="3"/>
</dbReference>
<feature type="domain" description="EF-hand" evidence="11">
    <location>
        <begin position="136"/>
        <end position="167"/>
    </location>
</feature>
<name>A0A0V0QDH2_PSEPJ</name>
<evidence type="ECO:0000256" key="5">
    <source>
        <dbReference type="ARBA" id="ARBA00022723"/>
    </source>
</evidence>
<sequence length="167" mass="19428">MFNQQKAKKQIILSEVIPEEVLNQDEMRACKESFDAYDKLGYGTIEAEELQKVLEELGQKPTRQQIYKMIDEVDEHKKGYLEYKDFIRAIAYHKLIENEKEEMDTLEAYVSLGGDASKEGEIGTEQLVKIIKDEFNMTIDIERLINEIDTDKSGKISYMEFKTLLSD</sequence>
<dbReference type="AlphaFoldDB" id="A0A0V0QDH2"/>
<dbReference type="Proteomes" id="UP000054937">
    <property type="component" value="Unassembled WGS sequence"/>
</dbReference>
<evidence type="ECO:0000256" key="9">
    <source>
        <dbReference type="ARBA" id="ARBA00023212"/>
    </source>
</evidence>
<dbReference type="CDD" id="cd00051">
    <property type="entry name" value="EFh"/>
    <property type="match status" value="1"/>
</dbReference>
<organism evidence="12 13">
    <name type="scientific">Pseudocohnilembus persalinus</name>
    <name type="common">Ciliate</name>
    <dbReference type="NCBI Taxonomy" id="266149"/>
    <lineage>
        <taxon>Eukaryota</taxon>
        <taxon>Sar</taxon>
        <taxon>Alveolata</taxon>
        <taxon>Ciliophora</taxon>
        <taxon>Intramacronucleata</taxon>
        <taxon>Oligohymenophorea</taxon>
        <taxon>Scuticociliatia</taxon>
        <taxon>Philasterida</taxon>
        <taxon>Pseudocohnilembidae</taxon>
        <taxon>Pseudocohnilembus</taxon>
    </lineage>
</organism>
<dbReference type="Gene3D" id="1.10.238.10">
    <property type="entry name" value="EF-hand"/>
    <property type="match status" value="2"/>
</dbReference>
<dbReference type="SUPFAM" id="SSF47473">
    <property type="entry name" value="EF-hand"/>
    <property type="match status" value="1"/>
</dbReference>
<dbReference type="FunFam" id="1.10.238.10:FF:000178">
    <property type="entry name" value="Calmodulin-2 A"/>
    <property type="match status" value="1"/>
</dbReference>
<accession>A0A0V0QDH2</accession>
<dbReference type="GO" id="GO:0005509">
    <property type="term" value="F:calcium ion binding"/>
    <property type="evidence" value="ECO:0007669"/>
    <property type="project" value="InterPro"/>
</dbReference>
<keyword evidence="6" id="KW-0677">Repeat</keyword>
<protein>
    <recommendedName>
        <fullName evidence="3">Calmodulin</fullName>
    </recommendedName>
</protein>
<feature type="domain" description="EF-hand" evidence="11">
    <location>
        <begin position="61"/>
        <end position="96"/>
    </location>
</feature>
<dbReference type="InParanoid" id="A0A0V0QDH2"/>
<keyword evidence="9" id="KW-0206">Cytoskeleton</keyword>
<dbReference type="GO" id="GO:0016460">
    <property type="term" value="C:myosin II complex"/>
    <property type="evidence" value="ECO:0007669"/>
    <property type="project" value="TreeGrafter"/>
</dbReference>
<proteinExistence type="inferred from homology"/>
<dbReference type="Pfam" id="PF13499">
    <property type="entry name" value="EF-hand_7"/>
    <property type="match status" value="1"/>
</dbReference>
<dbReference type="InterPro" id="IPR050230">
    <property type="entry name" value="CALM/Myosin/TropC-like"/>
</dbReference>
<comment type="subcellular location">
    <subcellularLocation>
        <location evidence="1">Cytoplasm</location>
        <location evidence="1">Cytoskeleton</location>
    </subcellularLocation>
</comment>
<dbReference type="PANTHER" id="PTHR23048">
    <property type="entry name" value="MYOSIN LIGHT CHAIN 1, 3"/>
    <property type="match status" value="1"/>
</dbReference>